<dbReference type="InterPro" id="IPR037109">
    <property type="entry name" value="AMP_N_sf"/>
</dbReference>
<evidence type="ECO:0000259" key="3">
    <source>
        <dbReference type="Pfam" id="PF01048"/>
    </source>
</evidence>
<proteinExistence type="inferred from homology"/>
<feature type="region of interest" description="Disordered" evidence="2">
    <location>
        <begin position="33"/>
        <end position="73"/>
    </location>
</feature>
<dbReference type="Gene3D" id="3.30.1730.10">
    <property type="entry name" value="AMP nucleoside phosphorylase, N-terminal domain"/>
    <property type="match status" value="1"/>
</dbReference>
<evidence type="ECO:0000256" key="1">
    <source>
        <dbReference type="HAMAP-Rule" id="MF_01932"/>
    </source>
</evidence>
<dbReference type="GO" id="GO:0008714">
    <property type="term" value="F:AMP nucleosidase activity"/>
    <property type="evidence" value="ECO:0007669"/>
    <property type="project" value="UniProtKB-UniRule"/>
</dbReference>
<dbReference type="InterPro" id="IPR018953">
    <property type="entry name" value="AMP_nucleoside_Pase_N"/>
</dbReference>
<dbReference type="AlphaFoldDB" id="A0A512IVB2"/>
<dbReference type="GO" id="GO:0009116">
    <property type="term" value="P:nucleoside metabolic process"/>
    <property type="evidence" value="ECO:0007669"/>
    <property type="project" value="InterPro"/>
</dbReference>
<dbReference type="NCBIfam" id="NF006142">
    <property type="entry name" value="PRK08292.1"/>
    <property type="match status" value="1"/>
</dbReference>
<dbReference type="GO" id="GO:0044209">
    <property type="term" value="P:AMP salvage"/>
    <property type="evidence" value="ECO:0007669"/>
    <property type="project" value="InterPro"/>
</dbReference>
<dbReference type="EC" id="3.2.2.4" evidence="1"/>
<dbReference type="InterPro" id="IPR000845">
    <property type="entry name" value="Nucleoside_phosphorylase_d"/>
</dbReference>
<comment type="function">
    <text evidence="1">Catalyzes the hydrolysis of the N-glycosidic bond of AMP to form adenine and ribose 5-phosphate. Involved in regulation of AMP concentrations.</text>
</comment>
<name>A0A512IVB2_9HYPH</name>
<reference evidence="5 6" key="1">
    <citation type="submission" date="2019-07" db="EMBL/GenBank/DDBJ databases">
        <title>Whole genome shotgun sequence of Methylobacterium haplocladii NBRC 107714.</title>
        <authorList>
            <person name="Hosoyama A."/>
            <person name="Uohara A."/>
            <person name="Ohji S."/>
            <person name="Ichikawa N."/>
        </authorList>
    </citation>
    <scope>NUCLEOTIDE SEQUENCE [LARGE SCALE GENOMIC DNA]</scope>
    <source>
        <strain evidence="5 6">NBRC 107714</strain>
    </source>
</reference>
<dbReference type="InterPro" id="IPR011271">
    <property type="entry name" value="AMP_nucleosidase"/>
</dbReference>
<dbReference type="Pfam" id="PF01048">
    <property type="entry name" value="PNP_UDP_1"/>
    <property type="match status" value="1"/>
</dbReference>
<dbReference type="SUPFAM" id="SSF53167">
    <property type="entry name" value="Purine and uridine phosphorylases"/>
    <property type="match status" value="1"/>
</dbReference>
<dbReference type="InterPro" id="IPR035994">
    <property type="entry name" value="Nucleoside_phosphorylase_sf"/>
</dbReference>
<comment type="catalytic activity">
    <reaction evidence="1">
        <text>AMP + H2O = D-ribose 5-phosphate + adenine</text>
        <dbReference type="Rhea" id="RHEA:20129"/>
        <dbReference type="ChEBI" id="CHEBI:15377"/>
        <dbReference type="ChEBI" id="CHEBI:16708"/>
        <dbReference type="ChEBI" id="CHEBI:78346"/>
        <dbReference type="ChEBI" id="CHEBI:456215"/>
        <dbReference type="EC" id="3.2.2.4"/>
    </reaction>
</comment>
<keyword evidence="1" id="KW-0378">Hydrolase</keyword>
<dbReference type="EMBL" id="BJZT01000047">
    <property type="protein sequence ID" value="GEP01654.1"/>
    <property type="molecule type" value="Genomic_DNA"/>
</dbReference>
<keyword evidence="6" id="KW-1185">Reference proteome</keyword>
<comment type="similarity">
    <text evidence="1">Belongs to the AMP nucleosidase family.</text>
</comment>
<dbReference type="GO" id="GO:0005829">
    <property type="term" value="C:cytosol"/>
    <property type="evidence" value="ECO:0007669"/>
    <property type="project" value="TreeGrafter"/>
</dbReference>
<dbReference type="Gene3D" id="3.40.50.1580">
    <property type="entry name" value="Nucleoside phosphorylase domain"/>
    <property type="match status" value="1"/>
</dbReference>
<feature type="domain" description="Nucleoside phosphorylase" evidence="3">
    <location>
        <begin position="355"/>
        <end position="513"/>
    </location>
</feature>
<evidence type="ECO:0000313" key="5">
    <source>
        <dbReference type="EMBL" id="GEP01654.1"/>
    </source>
</evidence>
<organism evidence="5 6">
    <name type="scientific">Methylobacterium haplocladii</name>
    <dbReference type="NCBI Taxonomy" id="1176176"/>
    <lineage>
        <taxon>Bacteria</taxon>
        <taxon>Pseudomonadati</taxon>
        <taxon>Pseudomonadota</taxon>
        <taxon>Alphaproteobacteria</taxon>
        <taxon>Hyphomicrobiales</taxon>
        <taxon>Methylobacteriaceae</taxon>
        <taxon>Methylobacterium</taxon>
    </lineage>
</organism>
<evidence type="ECO:0000313" key="6">
    <source>
        <dbReference type="Proteomes" id="UP000321258"/>
    </source>
</evidence>
<feature type="domain" description="AMP nucleoside phosphorylase N-terminal" evidence="4">
    <location>
        <begin position="86"/>
        <end position="240"/>
    </location>
</feature>
<dbReference type="NCBIfam" id="TIGR01717">
    <property type="entry name" value="AMP-nucleosdse"/>
    <property type="match status" value="1"/>
</dbReference>
<dbReference type="PANTHER" id="PTHR43691:SF6">
    <property type="entry name" value="AMP NUCLEOSIDASE"/>
    <property type="match status" value="1"/>
</dbReference>
<dbReference type="HAMAP" id="MF_01932">
    <property type="entry name" value="AMP_nucleosidase"/>
    <property type="match status" value="1"/>
</dbReference>
<dbReference type="PANTHER" id="PTHR43691">
    <property type="entry name" value="URIDINE PHOSPHORYLASE"/>
    <property type="match status" value="1"/>
</dbReference>
<accession>A0A512IVB2</accession>
<evidence type="ECO:0000256" key="2">
    <source>
        <dbReference type="SAM" id="MobiDB-lite"/>
    </source>
</evidence>
<gene>
    <name evidence="1 5" type="primary">amn</name>
    <name evidence="5" type="ORF">MHA02_40410</name>
</gene>
<evidence type="ECO:0000259" key="4">
    <source>
        <dbReference type="Pfam" id="PF10423"/>
    </source>
</evidence>
<dbReference type="Proteomes" id="UP000321258">
    <property type="component" value="Unassembled WGS sequence"/>
</dbReference>
<dbReference type="Pfam" id="PF10423">
    <property type="entry name" value="AMNp_N"/>
    <property type="match status" value="1"/>
</dbReference>
<protein>
    <recommendedName>
        <fullName evidence="1">AMP nucleosidase</fullName>
        <ecNumber evidence="1">3.2.2.4</ecNumber>
    </recommendedName>
</protein>
<sequence>MESGIVSLGKHDRLLARAPFDVVAHKITLASGSTRRHVRSADTDGKSQHGRHARRPGVQPRTDGRGGGMDSDELRPMASIADAETAVDQLAALYEGSTSALRSALKRYLDEGVPPDSTERLQFRYPELRLTYRADGPVPRINRATAKFQAPGAYATTLTQPGHFRPYLLEQLRHLVHDYGATLEVGLSGQEIPYSYVVEPGSDLTRNGVTASQLATYFPTPLLSVVGDEIADGLWQEHPDVPRPLALFDGVRTDYSLRRLVHYTGSDWREIQPWILLTNYHRYVDGFVRHGLERLAAPDSIYEKLVLPGGISVSRAEAATADPEALIAASPWHRFQMPAYHLVARGEDGSPQGTTLVNIGVGPSNAKTITDHLAVLRPHCWLMVGHCGGLRQSQTIGDYVLAHGYLRLDRILDDLVPPEVPVPALAEVQIALQNAAAAVTGERDDTLKRRLRTGTVVTYDDRNWELRFTQERRRINLGRCIAVDMESGTVAAQGYRLRVPYGTLLCVSDKPLHGEIKLPGAANAFYERAVAEHLLIGLATLDALRADRHGLHSRKLRSFDEPPFR</sequence>
<comment type="caution">
    <text evidence="5">The sequence shown here is derived from an EMBL/GenBank/DDBJ whole genome shotgun (WGS) entry which is preliminary data.</text>
</comment>